<reference evidence="4" key="1">
    <citation type="submission" date="2025-08" db="UniProtKB">
        <authorList>
            <consortium name="RefSeq"/>
        </authorList>
    </citation>
    <scope>IDENTIFICATION</scope>
</reference>
<proteinExistence type="predicted"/>
<evidence type="ECO:0000313" key="4">
    <source>
        <dbReference type="RefSeq" id="XP_015592923.1"/>
    </source>
</evidence>
<dbReference type="GeneID" id="107266692"/>
<dbReference type="RefSeq" id="XP_015592923.1">
    <property type="nucleotide sequence ID" value="XM_015737437.2"/>
</dbReference>
<evidence type="ECO:0000313" key="3">
    <source>
        <dbReference type="Proteomes" id="UP000694920"/>
    </source>
</evidence>
<gene>
    <name evidence="4" type="primary">LOC107266692</name>
</gene>
<feature type="compositionally biased region" description="Polar residues" evidence="1">
    <location>
        <begin position="1352"/>
        <end position="1366"/>
    </location>
</feature>
<protein>
    <submittedName>
        <fullName evidence="4">Uncharacterized protein LOC107266692</fullName>
    </submittedName>
</protein>
<evidence type="ECO:0000256" key="1">
    <source>
        <dbReference type="SAM" id="MobiDB-lite"/>
    </source>
</evidence>
<dbReference type="KEGG" id="ccin:107266692"/>
<sequence>MARKFIIIYFTLILLSLLFLGANPVLVKTAYQNGDEYPRGCSYLRCAKGDQCVNRKFWCKNPPCPSMLYCSKSRKESLKGPSSCESVRCSKGYVCLVRARHCRWDQKCRQQIARCVSEREYYEGATSCADFRCPEGHQCILRESLCARPPCKLLKSCAKFKDVQIWFDLCKNRGCPSEHECFLRKPFEKCSPSPCKHTPDCSSTDDTEKEGSGNEYCRGWVCPRGQKCSAHIKEPCKLESCKIIRSCHGPLLLPENQPANSGTSSWKPAKYQPVTVIPTPPSSARNGETKNRKTLTQLEREFIQRDRNKGKPLSSTSATIGATTNAPRMRYTDLRNTLQQRDNFGIYRESNQLNDVISTVSTKTAMGVDGENLVYNEPNSVVTTIKPTSMTPLSSGILQSPTSTSLSSWLSHLKLKTGIDAIEQWVKNAQKRKHYPQFEEWLKSVKELLGPPIFETWLEEVRSLTHENPEFQEWLPKPRYQILDSHHFYDPDSRKADMENEGLTVFPTLERVKERSNENLIRKNNEKERSSSTVPDYYSFSSKRKNESERFLANFPENVVKYNQNFHSVFRNARLSTTTTTTAATPSNSAWWMKHEIPSDRIIHNNSLSQVSSENSVIYPQKLPTIATTITTWQNKNDLPTMKFEKSDSKLSNEFLVGENSYFEKPTDSPKDLGQPYRGVVSHQQEPEVETNLTNVPQFLSDLDYPYLTVNQNLSDDPYRSFENSINDPYVQTPIANELDYYSNPTRNVDSPGTIVYNVYRNDLQEIPPFTESYQISEYPFSHLSSDYPQNLVRNDFQNFWTAQQLASYLPRARTKNSNPQWTFSKYPDFNDMNMAVKSKIPYNKYPFNFGYYEGPANNLKPENNQYFIHPKLIQDHLSRNSRNLVVPKYTSFPYEPLFNDQNPIASRYMSLLGYEPQIPVDKKEQALTTYSLSRNPFEMNPFDRYPRPSVNYEKMDNPQMIRPYNAFLNKQILENTDISMGDMQRMGLQVLPQEYQGSLERQDLKRNHQLNTWKESEYRLPDKILPENNPKISDRYLSWKFPERQKVSQDRKAVVTSHPKSYKDISENRMSDIDRSYIFHRDDYVQRNGQEFTKSTESLPTEETKIANDYLSDIESSTVPNNTFQRQPSDYLTDEYPETLRNIPQNRHVERLTEISKNIVTTIPTDDTLLKFLKNNENERSSNDEIANENYKNYFENQYFENPYFQKNTDYMDVPTRDSSRLKNNSNHIFTMRSNPEFLKNHLNDNKNDAINSETTTVTRDQTKNIFKDEKYGGYADFPNNLKTVYNVANNVELKRLFGNYVVPRSSNDNMTIEEMPNSKSEQKNNDYEDEESIVDYTEIDKDNRFSQFVTRSSNPVSKIQSFQNGDIDYTNEQYEEEEYDVNEEKSEQDERYKEKQEKKE</sequence>
<keyword evidence="3" id="KW-1185">Reference proteome</keyword>
<evidence type="ECO:0000256" key="2">
    <source>
        <dbReference type="SAM" id="SignalP"/>
    </source>
</evidence>
<accession>A0AAJ7BSW4</accession>
<organism evidence="3 4">
    <name type="scientific">Cephus cinctus</name>
    <name type="common">Wheat stem sawfly</name>
    <dbReference type="NCBI Taxonomy" id="211228"/>
    <lineage>
        <taxon>Eukaryota</taxon>
        <taxon>Metazoa</taxon>
        <taxon>Ecdysozoa</taxon>
        <taxon>Arthropoda</taxon>
        <taxon>Hexapoda</taxon>
        <taxon>Insecta</taxon>
        <taxon>Pterygota</taxon>
        <taxon>Neoptera</taxon>
        <taxon>Endopterygota</taxon>
        <taxon>Hymenoptera</taxon>
        <taxon>Cephoidea</taxon>
        <taxon>Cephidae</taxon>
        <taxon>Cephus</taxon>
    </lineage>
</organism>
<feature type="compositionally biased region" description="Basic and acidic residues" evidence="1">
    <location>
        <begin position="1384"/>
        <end position="1402"/>
    </location>
</feature>
<feature type="region of interest" description="Disordered" evidence="1">
    <location>
        <begin position="1352"/>
        <end position="1402"/>
    </location>
</feature>
<keyword evidence="2" id="KW-0732">Signal</keyword>
<name>A0AAJ7BSW4_CEPCN</name>
<dbReference type="Proteomes" id="UP000694920">
    <property type="component" value="Unplaced"/>
</dbReference>
<feature type="signal peptide" evidence="2">
    <location>
        <begin position="1"/>
        <end position="22"/>
    </location>
</feature>
<feature type="chain" id="PRO_5042534680" evidence="2">
    <location>
        <begin position="23"/>
        <end position="1402"/>
    </location>
</feature>
<feature type="region of interest" description="Disordered" evidence="1">
    <location>
        <begin position="1307"/>
        <end position="1330"/>
    </location>
</feature>